<dbReference type="OrthoDB" id="9798386at2"/>
<dbReference type="InterPro" id="IPR051048">
    <property type="entry name" value="Peptidase_S8/S53_subtilisin"/>
</dbReference>
<dbReference type="EMBL" id="CAKC01000010">
    <property type="protein sequence ID" value="CCI86315.1"/>
    <property type="molecule type" value="Genomic_DNA"/>
</dbReference>
<evidence type="ECO:0000256" key="4">
    <source>
        <dbReference type="ARBA" id="ARBA00022801"/>
    </source>
</evidence>
<dbReference type="Pfam" id="PF06280">
    <property type="entry name" value="fn3_5"/>
    <property type="match status" value="1"/>
</dbReference>
<dbReference type="InterPro" id="IPR023828">
    <property type="entry name" value="Peptidase_S8_Ser-AS"/>
</dbReference>
<dbReference type="PANTHER" id="PTHR43399:SF4">
    <property type="entry name" value="CELL WALL-ASSOCIATED PROTEASE"/>
    <property type="match status" value="1"/>
</dbReference>
<keyword evidence="2 7" id="KW-0645">Protease</keyword>
<evidence type="ECO:0000256" key="6">
    <source>
        <dbReference type="PIRSR" id="PIRSR615500-1"/>
    </source>
</evidence>
<dbReference type="Gene3D" id="2.60.40.1710">
    <property type="entry name" value="Subtilisin-like superfamily"/>
    <property type="match status" value="1"/>
</dbReference>
<feature type="compositionally biased region" description="Low complexity" evidence="9">
    <location>
        <begin position="1518"/>
        <end position="1579"/>
    </location>
</feature>
<dbReference type="PANTHER" id="PTHR43399">
    <property type="entry name" value="SUBTILISIN-RELATED"/>
    <property type="match status" value="1"/>
</dbReference>
<dbReference type="InterPro" id="IPR036852">
    <property type="entry name" value="Peptidase_S8/S53_dom_sf"/>
</dbReference>
<evidence type="ECO:0000259" key="11">
    <source>
        <dbReference type="Pfam" id="PF03217"/>
    </source>
</evidence>
<feature type="compositionally biased region" description="Basic and acidic residues" evidence="9">
    <location>
        <begin position="1418"/>
        <end position="1433"/>
    </location>
</feature>
<keyword evidence="4 7" id="KW-0378">Hydrolase</keyword>
<gene>
    <name evidence="13" type="ORF">BN52_06480</name>
    <name evidence="14" type="ORF">FC38_GL000334</name>
</gene>
<evidence type="ECO:0000256" key="8">
    <source>
        <dbReference type="RuleBase" id="RU003355"/>
    </source>
</evidence>
<dbReference type="EMBL" id="AYZO01000012">
    <property type="protein sequence ID" value="KRN12520.1"/>
    <property type="molecule type" value="Genomic_DNA"/>
</dbReference>
<organism evidence="13 15">
    <name type="scientific">Lactobacillus gigeriorum DSM 23908 = CRBIP 24.85</name>
    <dbReference type="NCBI Taxonomy" id="1423751"/>
    <lineage>
        <taxon>Bacteria</taxon>
        <taxon>Bacillati</taxon>
        <taxon>Bacillota</taxon>
        <taxon>Bacilli</taxon>
        <taxon>Lactobacillales</taxon>
        <taxon>Lactobacillaceae</taxon>
        <taxon>Lactobacillus</taxon>
    </lineage>
</organism>
<evidence type="ECO:0000259" key="10">
    <source>
        <dbReference type="Pfam" id="PF00082"/>
    </source>
</evidence>
<dbReference type="InterPro" id="IPR024968">
    <property type="entry name" value="SlpA_C_lactobacillus"/>
</dbReference>
<keyword evidence="5 7" id="KW-0720">Serine protease</keyword>
<feature type="compositionally biased region" description="Polar residues" evidence="9">
    <location>
        <begin position="1497"/>
        <end position="1513"/>
    </location>
</feature>
<dbReference type="PATRIC" id="fig|1423751.3.peg.353"/>
<feature type="active site" description="Charge relay system" evidence="6 7">
    <location>
        <position position="453"/>
    </location>
</feature>
<dbReference type="Gene3D" id="2.60.40.4070">
    <property type="match status" value="1"/>
</dbReference>
<evidence type="ECO:0000313" key="16">
    <source>
        <dbReference type="Proteomes" id="UP000051521"/>
    </source>
</evidence>
<dbReference type="PRINTS" id="PR00723">
    <property type="entry name" value="SUBTILISIN"/>
</dbReference>
<feature type="compositionally biased region" description="Polar residues" evidence="9">
    <location>
        <begin position="1460"/>
        <end position="1487"/>
    </location>
</feature>
<feature type="domain" description="Peptidase S8/S53" evidence="10">
    <location>
        <begin position="182"/>
        <end position="515"/>
    </location>
</feature>
<dbReference type="PROSITE" id="PS00136">
    <property type="entry name" value="SUBTILASE_ASP"/>
    <property type="match status" value="1"/>
</dbReference>
<evidence type="ECO:0000256" key="7">
    <source>
        <dbReference type="PROSITE-ProRule" id="PRU01240"/>
    </source>
</evidence>
<dbReference type="InterPro" id="IPR000209">
    <property type="entry name" value="Peptidase_S8/S53_dom"/>
</dbReference>
<feature type="compositionally biased region" description="Low complexity" evidence="9">
    <location>
        <begin position="109"/>
        <end position="141"/>
    </location>
</feature>
<evidence type="ECO:0000256" key="1">
    <source>
        <dbReference type="ARBA" id="ARBA00011073"/>
    </source>
</evidence>
<dbReference type="PROSITE" id="PS51892">
    <property type="entry name" value="SUBTILASE"/>
    <property type="match status" value="1"/>
</dbReference>
<feature type="compositionally biased region" description="Polar residues" evidence="9">
    <location>
        <begin position="1580"/>
        <end position="1589"/>
    </location>
</feature>
<feature type="domain" description="S-layer protein C-terminal" evidence="11">
    <location>
        <begin position="1667"/>
        <end position="1722"/>
    </location>
</feature>
<dbReference type="SUPFAM" id="SSF52743">
    <property type="entry name" value="Subtilisin-like"/>
    <property type="match status" value="1"/>
</dbReference>
<feature type="domain" description="S-layer protein C-terminal" evidence="11">
    <location>
        <begin position="1600"/>
        <end position="1659"/>
    </location>
</feature>
<keyword evidence="3" id="KW-0732">Signal</keyword>
<dbReference type="PROSITE" id="PS00138">
    <property type="entry name" value="SUBTILASE_SER"/>
    <property type="match status" value="1"/>
</dbReference>
<keyword evidence="16" id="KW-1185">Reference proteome</keyword>
<reference evidence="14 16" key="2">
    <citation type="journal article" date="2015" name="Genome Announc.">
        <title>Expanding the biotechnology potential of lactobacilli through comparative genomics of 213 strains and associated genera.</title>
        <authorList>
            <person name="Sun Z."/>
            <person name="Harris H.M."/>
            <person name="McCann A."/>
            <person name="Guo C."/>
            <person name="Argimon S."/>
            <person name="Zhang W."/>
            <person name="Yang X."/>
            <person name="Jeffery I.B."/>
            <person name="Cooney J.C."/>
            <person name="Kagawa T.F."/>
            <person name="Liu W."/>
            <person name="Song Y."/>
            <person name="Salvetti E."/>
            <person name="Wrobel A."/>
            <person name="Rasinkangas P."/>
            <person name="Parkhill J."/>
            <person name="Rea M.C."/>
            <person name="O'Sullivan O."/>
            <person name="Ritari J."/>
            <person name="Douillard F.P."/>
            <person name="Paul Ross R."/>
            <person name="Yang R."/>
            <person name="Briner A.E."/>
            <person name="Felis G.E."/>
            <person name="de Vos W.M."/>
            <person name="Barrangou R."/>
            <person name="Klaenhammer T.R."/>
            <person name="Caufield P.W."/>
            <person name="Cui Y."/>
            <person name="Zhang H."/>
            <person name="O'Toole P.W."/>
        </authorList>
    </citation>
    <scope>NUCLEOTIDE SEQUENCE [LARGE SCALE GENOMIC DNA]</scope>
    <source>
        <strain evidence="14 16">DSM 23908</strain>
    </source>
</reference>
<sequence>MVKHSQHARGENYHYLNKTKSKLDLLVGSSNDKLFKNLRKKWATAAIIALASGSTIFLAESGKANADTVDPNQAGQTSQPNLTSQTPESSVGLTSAASQAETDAKSETSTESSSTQGEQTQTNQTSQTQSSSAQAEKQTTANGDQTADEAGQKDANGVELPANHQDHVKGNVQDAWDQGYKGEHTVVAVIDSGVDVYHKDFLTMPSDPKFTADQMKEMIKELGYGRYVDEKFPYVYNYVDNENEHMEGPDEEPHGQHVSGIIAADGHPDGDKEYVVGVAPEAQLMHFKVFGDTTTSLDIAREIYDAVRLGADVIQMSLGGGVSAADLNVADQRAVQYAVDHGVIVSISASNNGNASSVDNPTHLTDTENYEAGGNAGNYNPFSSSTVADPGAARNAITVAAETSGLGNNSDMASFSSWGPLPDFTLKPDVSAPGVDVISLANNNEYTTMSGTSMAGPFVAGAAALVKQRLAKTNPELQGADLVAAVKALLMNTANPQIKARYDTPAPVSPRRQGSGQIDVGAATRSQAYITTEDGTSSVSLKQVGDSTDFELTFHNLSDSELTYDFDDQDNGYTEFRDEDTGEFYDVRLAGAKVLGPTSVLLAPKEIKTVKLNLALTGLRKNQLVEGFLKFKNAGDSSTLVVPYLGYYGDMTSENVFDQNANNDAPDIQGNRFVNEDNYPRGIADEESLKELVNVDGTYNWQEVAKLYESGKVAFSPNADHKSDLLRPYAYLKQNLKDLQVQILDAKGNVVRVLADSHGVEKSYHSDGTGTVDFGYGVNNGDAFEWDGKLYDAKTGEMVAAPDGNYTYRFVATLFNDGENKVQTNDTPVVIDTSAPVLSNVTYDDATHTLSGSYADKGAGFTDYSYATVTVNDQVFGFKLNDGASAFDDNEKLSGHFSYVLSDDALKALTQTANKITLAVSDVADNTALQTLDVAPVKESPNKVSVWNAVSGLPFSENSSDYNAENKTFTLKGAADEDFFVNGKRVQVENGQFTVPVSVDETDLVFSSDLAGKKVIGSFNSYTPKAQFAWQHVDGENKSFGPQIYSVFGSNPDDIVVQAAVSKGSNVKAYAKDYFTGEVYTGVVQDGVATFHVHTSINKNKDTGVFTRALLQGWTEIDGPAFNDKQVTDPTPIKDANYLGVYYKADATSTTYTDRDKLGVDMKDEPADIKAFGPGAYPGYDNSSDPDDNISFDYMNNNGVTVYGNEAVVNGYYDPETKLFTVTGKVQPNVVALTFLADSPYEVDPNNQADISNNGKFTTSFKIDPSATRQLSYFYRLNDGELKRGSLSLILDVVAPTLKVDQAGSDEVTELTTSDKTFKLSGSATDNLDGYGVFINGDNVFSEFATNGYNYIPEINLTADQTSQNSFAPYKFEKEFNLDDNDGQETTHVFTVEVVDQAGNRSLKKFVVHYVPEDEAEPEKQDPITSEGEKENGSEQSGAKTDEGGTSDQGAKTEPEKQDPTTSENGNETGSEQSGAKTDEGGTNDQGAKTEPEKQNPAASENRSETGSSQSGAKTDEGSSTNTTSGESGKTANSASTSEGSKPGSSTGSPSVSVQPVTPVVTVTSASSSQPESASTVASTQQRDASSNGVAEINDPSVYKKLYHNAYVYTAQGDLVKKAKKSVTLKKKTVVKVLDKGRVILIKGKKYYRVGKNKFVKVANTLRVKTVRKAYVYNAKGKVVRKQGKKVSLKKDTLLKVLNKRKLVVINGEKFYQVGKDQFVKVKDTVLAK</sequence>
<evidence type="ECO:0000256" key="5">
    <source>
        <dbReference type="ARBA" id="ARBA00022825"/>
    </source>
</evidence>
<dbReference type="GO" id="GO:0004252">
    <property type="term" value="F:serine-type endopeptidase activity"/>
    <property type="evidence" value="ECO:0007669"/>
    <property type="project" value="UniProtKB-UniRule"/>
</dbReference>
<dbReference type="GO" id="GO:0006508">
    <property type="term" value="P:proteolysis"/>
    <property type="evidence" value="ECO:0007669"/>
    <property type="project" value="UniProtKB-KW"/>
</dbReference>
<evidence type="ECO:0000313" key="15">
    <source>
        <dbReference type="Proteomes" id="UP000009326"/>
    </source>
</evidence>
<dbReference type="STRING" id="1423751.FC38_GL000334"/>
<feature type="active site" description="Charge relay system" evidence="6 7">
    <location>
        <position position="254"/>
    </location>
</feature>
<accession>I7JZJ6</accession>
<dbReference type="InterPro" id="IPR015500">
    <property type="entry name" value="Peptidase_S8_subtilisin-rel"/>
</dbReference>
<dbReference type="InterPro" id="IPR010435">
    <property type="entry name" value="C5a/SBT2-like_Fn3"/>
</dbReference>
<comment type="caution">
    <text evidence="13">The sequence shown here is derived from an EMBL/GenBank/DDBJ whole genome shotgun (WGS) entry which is preliminary data.</text>
</comment>
<dbReference type="Gene3D" id="3.40.50.200">
    <property type="entry name" value="Peptidase S8/S53 domain"/>
    <property type="match status" value="1"/>
</dbReference>
<evidence type="ECO:0000256" key="3">
    <source>
        <dbReference type="ARBA" id="ARBA00022729"/>
    </source>
</evidence>
<comment type="similarity">
    <text evidence="1 7 8">Belongs to the peptidase S8 family.</text>
</comment>
<reference evidence="13 15" key="1">
    <citation type="submission" date="2012-06" db="EMBL/GenBank/DDBJ databases">
        <title>Draft genome sequence of Lactobacillus gigeriorum CRBIP 24.85T, isolated from chicken crop.</title>
        <authorList>
            <person name="Cousin S."/>
            <person name="Ma L."/>
            <person name="Creno S."/>
            <person name="Clermont D."/>
            <person name="Loux V."/>
            <person name="Bizet C."/>
            <person name="Bouchier C."/>
        </authorList>
    </citation>
    <scope>NUCLEOTIDE SEQUENCE [LARGE SCALE GENOMIC DNA]</scope>
    <source>
        <strain evidence="15">CRBIP 24.85T</strain>
        <strain evidence="13">Type strain: CRBIP 24.85</strain>
    </source>
</reference>
<dbReference type="GO" id="GO:0016020">
    <property type="term" value="C:membrane"/>
    <property type="evidence" value="ECO:0007669"/>
    <property type="project" value="InterPro"/>
</dbReference>
<feature type="domain" description="C5a peptidase/Subtilisin-like protease SBT2-like Fn3-like" evidence="12">
    <location>
        <begin position="539"/>
        <end position="645"/>
    </location>
</feature>
<feature type="region of interest" description="Disordered" evidence="9">
    <location>
        <begin position="1412"/>
        <end position="1592"/>
    </location>
</feature>
<name>I7JZJ6_9LACO</name>
<evidence type="ECO:0000256" key="9">
    <source>
        <dbReference type="SAM" id="MobiDB-lite"/>
    </source>
</evidence>
<feature type="compositionally biased region" description="Polar residues" evidence="9">
    <location>
        <begin position="70"/>
        <end position="99"/>
    </location>
</feature>
<feature type="region of interest" description="Disordered" evidence="9">
    <location>
        <begin position="65"/>
        <end position="151"/>
    </location>
</feature>
<dbReference type="Proteomes" id="UP000009326">
    <property type="component" value="Unassembled WGS sequence"/>
</dbReference>
<feature type="compositionally biased region" description="Polar residues" evidence="9">
    <location>
        <begin position="1434"/>
        <end position="1450"/>
    </location>
</feature>
<dbReference type="InterPro" id="IPR034216">
    <property type="entry name" value="C5a_Peptidase"/>
</dbReference>
<evidence type="ECO:0000256" key="2">
    <source>
        <dbReference type="ARBA" id="ARBA00022670"/>
    </source>
</evidence>
<dbReference type="CDD" id="cd07475">
    <property type="entry name" value="Peptidases_S8_C5a_Peptidase"/>
    <property type="match status" value="1"/>
</dbReference>
<evidence type="ECO:0000313" key="14">
    <source>
        <dbReference type="EMBL" id="KRN12520.1"/>
    </source>
</evidence>
<evidence type="ECO:0000259" key="12">
    <source>
        <dbReference type="Pfam" id="PF06280"/>
    </source>
</evidence>
<proteinExistence type="inferred from homology"/>
<feature type="active site" description="Charge relay system" evidence="6 7">
    <location>
        <position position="191"/>
    </location>
</feature>
<protein>
    <submittedName>
        <fullName evidence="13">Cell wall-associated proteinase PrtP</fullName>
    </submittedName>
</protein>
<dbReference type="Proteomes" id="UP000051521">
    <property type="component" value="Unassembled WGS sequence"/>
</dbReference>
<dbReference type="InterPro" id="IPR023827">
    <property type="entry name" value="Peptidase_S8_Asp-AS"/>
</dbReference>
<dbReference type="Pfam" id="PF00082">
    <property type="entry name" value="Peptidase_S8"/>
    <property type="match status" value="1"/>
</dbReference>
<dbReference type="RefSeq" id="WP_008472212.1">
    <property type="nucleotide sequence ID" value="NZ_AYZO01000012.1"/>
</dbReference>
<evidence type="ECO:0000313" key="13">
    <source>
        <dbReference type="EMBL" id="CCI86315.1"/>
    </source>
</evidence>
<dbReference type="Pfam" id="PF03217">
    <property type="entry name" value="SlpA"/>
    <property type="match status" value="2"/>
</dbReference>